<dbReference type="EMBL" id="JAUJFL010000007">
    <property type="protein sequence ID" value="KAK2599592.1"/>
    <property type="molecule type" value="Genomic_DNA"/>
</dbReference>
<reference evidence="2" key="1">
    <citation type="submission" date="2023-06" db="EMBL/GenBank/DDBJ databases">
        <authorList>
            <person name="Noh H."/>
        </authorList>
    </citation>
    <scope>NUCLEOTIDE SEQUENCE</scope>
    <source>
        <strain evidence="2">DUCC20226</strain>
    </source>
</reference>
<proteinExistence type="predicted"/>
<dbReference type="InterPro" id="IPR052895">
    <property type="entry name" value="HetReg/Transcr_Mod"/>
</dbReference>
<comment type="caution">
    <text evidence="2">The sequence shown here is derived from an EMBL/GenBank/DDBJ whole genome shotgun (WGS) entry which is preliminary data.</text>
</comment>
<dbReference type="AlphaFoldDB" id="A0AAD9S6L9"/>
<organism evidence="2 3">
    <name type="scientific">Phomopsis amygdali</name>
    <name type="common">Fusicoccum amygdali</name>
    <dbReference type="NCBI Taxonomy" id="1214568"/>
    <lineage>
        <taxon>Eukaryota</taxon>
        <taxon>Fungi</taxon>
        <taxon>Dikarya</taxon>
        <taxon>Ascomycota</taxon>
        <taxon>Pezizomycotina</taxon>
        <taxon>Sordariomycetes</taxon>
        <taxon>Sordariomycetidae</taxon>
        <taxon>Diaporthales</taxon>
        <taxon>Diaporthaceae</taxon>
        <taxon>Diaporthe</taxon>
    </lineage>
</organism>
<evidence type="ECO:0000313" key="2">
    <source>
        <dbReference type="EMBL" id="KAK2599592.1"/>
    </source>
</evidence>
<dbReference type="Proteomes" id="UP001265746">
    <property type="component" value="Unassembled WGS sequence"/>
</dbReference>
<evidence type="ECO:0000313" key="3">
    <source>
        <dbReference type="Proteomes" id="UP001265746"/>
    </source>
</evidence>
<dbReference type="Pfam" id="PF06985">
    <property type="entry name" value="HET"/>
    <property type="match status" value="1"/>
</dbReference>
<gene>
    <name evidence="2" type="ORF">N8I77_011333</name>
</gene>
<evidence type="ECO:0000259" key="1">
    <source>
        <dbReference type="Pfam" id="PF06985"/>
    </source>
</evidence>
<sequence>MFVFESADQMPAENFQYRPLRSDKQEIRLIHLLPFDENGSTSDSDHRTLVSCQLEHVSLEDRPHYTALSYTWGDPSITCEIKLDDQRVRVTRNLEYALRHLITDYRDHGGGGPNVMVLWVDAICIDQHNEAERNRQVSQMNNIYETAMETILWLGPASEDSDLAFEALRGLSASAIRFGIRSWSAVSFNKTSSDPRVQAIQRELDDVIDFLRLDNSARLAAITSLYQRPWFRRVWVIQEAVLSRNAIVCCGRDWIPWYPFFRGFWVLCGVRDYLNLVGAGQPDSSALADVLTGALDRVTPVAFTRRDLSLLQLFYLLSRMAPLAQLQASDKKDYIYALLSLIDTHQSPHILVDYTKDWATVRTEVGQACLTYYGLRMLSFAGHSSENEVAGPSLQTSTPSWAPDWSSKDLPQPLFTSSIFITRGGWRYCPYSSARGFSQPLENSFRINGKLNLEGFYVDDVGYLGQPFTERGDTADDAARVVRLSTWLHDLDKTLLPCPNEVYKTAEEVYDALWRTPIADRAYVHSWETARASVETHRAYQAVRVGGDVGQGVKYANVAFNKLLQRLPFRSERGYVGLGPLGMCRGDSIWILPGADVPFVFRPAGNGDFIVVGEAYVHKVMDGEFFELSASRQNINLV</sequence>
<name>A0AAD9S6L9_PHOAM</name>
<dbReference type="InterPro" id="IPR010730">
    <property type="entry name" value="HET"/>
</dbReference>
<protein>
    <recommendedName>
        <fullName evidence="1">Heterokaryon incompatibility domain-containing protein</fullName>
    </recommendedName>
</protein>
<dbReference type="PANTHER" id="PTHR24148:SF73">
    <property type="entry name" value="HET DOMAIN PROTEIN (AFU_ORTHOLOGUE AFUA_8G01020)"/>
    <property type="match status" value="1"/>
</dbReference>
<keyword evidence="3" id="KW-1185">Reference proteome</keyword>
<feature type="domain" description="Heterokaryon incompatibility" evidence="1">
    <location>
        <begin position="65"/>
        <end position="239"/>
    </location>
</feature>
<dbReference type="PANTHER" id="PTHR24148">
    <property type="entry name" value="ANKYRIN REPEAT DOMAIN-CONTAINING PROTEIN 39 HOMOLOG-RELATED"/>
    <property type="match status" value="1"/>
</dbReference>
<dbReference type="Pfam" id="PF26639">
    <property type="entry name" value="Het-6_barrel"/>
    <property type="match status" value="1"/>
</dbReference>
<accession>A0AAD9S6L9</accession>